<sequence>MFLSKPKYSVNIKVDNDEVFLNGSASEAQNTKLSGVVEVISSPESCPSSPVTIHFSLNCNLKVKSKDLFSSSHNQVLFRLNWTFKCHFDFSQASNTSKFPFTAKLPGDLPASVDLDDFKITYQFKAYEELPLIQTKTTLAAKQISIHRLTHDPRSQYALVHANNPVSIVKTKGEMNYQGLYTLNYPKIWYDLEKPMPIELKLNLLPSHRVHSVIYSIKQALNLNSIQRSEIASKTNYNYQLSTQNAYAMPNPKSKHGNTTVSSDYKDSICESGYIRFKLKTEMLPYLPNQKK</sequence>
<gene>
    <name evidence="1" type="ORF">CONCODRAFT_7585</name>
</gene>
<evidence type="ECO:0000313" key="1">
    <source>
        <dbReference type="EMBL" id="KXN69937.1"/>
    </source>
</evidence>
<dbReference type="Gene3D" id="2.60.40.640">
    <property type="match status" value="1"/>
</dbReference>
<evidence type="ECO:0008006" key="3">
    <source>
        <dbReference type="Google" id="ProtNLM"/>
    </source>
</evidence>
<dbReference type="Proteomes" id="UP000070444">
    <property type="component" value="Unassembled WGS sequence"/>
</dbReference>
<accession>A0A137P4J2</accession>
<name>A0A137P4J2_CONC2</name>
<dbReference type="AlphaFoldDB" id="A0A137P4J2"/>
<organism evidence="1 2">
    <name type="scientific">Conidiobolus coronatus (strain ATCC 28846 / CBS 209.66 / NRRL 28638)</name>
    <name type="common">Delacroixia coronata</name>
    <dbReference type="NCBI Taxonomy" id="796925"/>
    <lineage>
        <taxon>Eukaryota</taxon>
        <taxon>Fungi</taxon>
        <taxon>Fungi incertae sedis</taxon>
        <taxon>Zoopagomycota</taxon>
        <taxon>Entomophthoromycotina</taxon>
        <taxon>Entomophthoromycetes</taxon>
        <taxon>Entomophthorales</taxon>
        <taxon>Ancylistaceae</taxon>
        <taxon>Conidiobolus</taxon>
    </lineage>
</organism>
<protein>
    <recommendedName>
        <fullName evidence="3">Arrestin-like N-terminal domain-containing protein</fullName>
    </recommendedName>
</protein>
<reference evidence="1 2" key="1">
    <citation type="journal article" date="2015" name="Genome Biol. Evol.">
        <title>Phylogenomic analyses indicate that early fungi evolved digesting cell walls of algal ancestors of land plants.</title>
        <authorList>
            <person name="Chang Y."/>
            <person name="Wang S."/>
            <person name="Sekimoto S."/>
            <person name="Aerts A.L."/>
            <person name="Choi C."/>
            <person name="Clum A."/>
            <person name="LaButti K.M."/>
            <person name="Lindquist E.A."/>
            <person name="Yee Ngan C."/>
            <person name="Ohm R.A."/>
            <person name="Salamov A.A."/>
            <person name="Grigoriev I.V."/>
            <person name="Spatafora J.W."/>
            <person name="Berbee M.L."/>
        </authorList>
    </citation>
    <scope>NUCLEOTIDE SEQUENCE [LARGE SCALE GENOMIC DNA]</scope>
    <source>
        <strain evidence="1 2">NRRL 28638</strain>
    </source>
</reference>
<dbReference type="InterPro" id="IPR014752">
    <property type="entry name" value="Arrestin-like_C"/>
</dbReference>
<keyword evidence="2" id="KW-1185">Reference proteome</keyword>
<dbReference type="EMBL" id="KQ964518">
    <property type="protein sequence ID" value="KXN69937.1"/>
    <property type="molecule type" value="Genomic_DNA"/>
</dbReference>
<dbReference type="OrthoDB" id="2333384at2759"/>
<proteinExistence type="predicted"/>
<evidence type="ECO:0000313" key="2">
    <source>
        <dbReference type="Proteomes" id="UP000070444"/>
    </source>
</evidence>